<evidence type="ECO:0000313" key="1">
    <source>
        <dbReference type="EMBL" id="QXE25779.1"/>
    </source>
</evidence>
<accession>A0A975TBY3</accession>
<proteinExistence type="predicted"/>
<sequence>MHHEKVFSLLSDSCLKVLKIDQYLNNRNYIKVTQNHKN</sequence>
<dbReference type="Proteomes" id="UP000683511">
    <property type="component" value="Chromosome"/>
</dbReference>
<reference evidence="1" key="1">
    <citation type="submission" date="2017-04" db="EMBL/GenBank/DDBJ databases">
        <title>Genome deletions in a multicellular cyanobacterial endosymbiont for morphological adaptation in marine diatoms.</title>
        <authorList>
            <person name="Wang Y."/>
            <person name="Gao H."/>
            <person name="Li R."/>
            <person name="Xu X."/>
        </authorList>
    </citation>
    <scope>NUCLEOTIDE SEQUENCE</scope>
    <source>
        <strain evidence="1">FACHB 800</strain>
    </source>
</reference>
<dbReference type="KEGG" id="rsin:B6N60_04499"/>
<gene>
    <name evidence="1" type="ORF">B6N60_04499</name>
</gene>
<organism evidence="1 2">
    <name type="scientific">Richelia sinica FACHB-800</name>
    <dbReference type="NCBI Taxonomy" id="1357546"/>
    <lineage>
        <taxon>Bacteria</taxon>
        <taxon>Bacillati</taxon>
        <taxon>Cyanobacteriota</taxon>
        <taxon>Cyanophyceae</taxon>
        <taxon>Nostocales</taxon>
        <taxon>Nostocaceae</taxon>
        <taxon>Richelia</taxon>
    </lineage>
</organism>
<dbReference type="EMBL" id="CP021056">
    <property type="protein sequence ID" value="QXE25779.1"/>
    <property type="molecule type" value="Genomic_DNA"/>
</dbReference>
<protein>
    <submittedName>
        <fullName evidence="1">Uncharacterized protein</fullName>
    </submittedName>
</protein>
<dbReference type="AlphaFoldDB" id="A0A975TBY3"/>
<evidence type="ECO:0000313" key="2">
    <source>
        <dbReference type="Proteomes" id="UP000683511"/>
    </source>
</evidence>
<keyword evidence="2" id="KW-1185">Reference proteome</keyword>
<name>A0A975TBY3_9NOST</name>